<dbReference type="AlphaFoldDB" id="A0A9D4MK86"/>
<protein>
    <submittedName>
        <fullName evidence="1">Uncharacterized protein</fullName>
    </submittedName>
</protein>
<reference evidence="1" key="2">
    <citation type="submission" date="2020-11" db="EMBL/GenBank/DDBJ databases">
        <authorList>
            <person name="McCartney M.A."/>
            <person name="Auch B."/>
            <person name="Kono T."/>
            <person name="Mallez S."/>
            <person name="Becker A."/>
            <person name="Gohl D.M."/>
            <person name="Silverstein K.A.T."/>
            <person name="Koren S."/>
            <person name="Bechman K.B."/>
            <person name="Herman A."/>
            <person name="Abrahante J.E."/>
            <person name="Garbe J."/>
        </authorList>
    </citation>
    <scope>NUCLEOTIDE SEQUENCE</scope>
    <source>
        <strain evidence="1">Duluth1</strain>
        <tissue evidence="1">Whole animal</tissue>
    </source>
</reference>
<reference evidence="1" key="1">
    <citation type="journal article" date="2019" name="bioRxiv">
        <title>The Genome of the Zebra Mussel, Dreissena polymorpha: A Resource for Invasive Species Research.</title>
        <authorList>
            <person name="McCartney M.A."/>
            <person name="Auch B."/>
            <person name="Kono T."/>
            <person name="Mallez S."/>
            <person name="Zhang Y."/>
            <person name="Obille A."/>
            <person name="Becker A."/>
            <person name="Abrahante J.E."/>
            <person name="Garbe J."/>
            <person name="Badalamenti J.P."/>
            <person name="Herman A."/>
            <person name="Mangelson H."/>
            <person name="Liachko I."/>
            <person name="Sullivan S."/>
            <person name="Sone E.D."/>
            <person name="Koren S."/>
            <person name="Silverstein K.A.T."/>
            <person name="Beckman K.B."/>
            <person name="Gohl D.M."/>
        </authorList>
    </citation>
    <scope>NUCLEOTIDE SEQUENCE</scope>
    <source>
        <strain evidence="1">Duluth1</strain>
        <tissue evidence="1">Whole animal</tissue>
    </source>
</reference>
<evidence type="ECO:0000313" key="2">
    <source>
        <dbReference type="Proteomes" id="UP000828390"/>
    </source>
</evidence>
<dbReference type="EMBL" id="JAIWYP010000001">
    <property type="protein sequence ID" value="KAH3878018.1"/>
    <property type="molecule type" value="Genomic_DNA"/>
</dbReference>
<sequence length="144" mass="15633">MSLCFQSLADLLKVIVVDHRRFPQAGTWIEMGQQPVCVQSTLVSVMDPGPSHRRVGISVQLIAICNNPAQKGRVVVGLQVFAGKLVESVGLAHRCEILAVDVAADASELHDGLELVPPNSRDAALVLIIRYRNLTKTWVGNNTI</sequence>
<organism evidence="1 2">
    <name type="scientific">Dreissena polymorpha</name>
    <name type="common">Zebra mussel</name>
    <name type="synonym">Mytilus polymorpha</name>
    <dbReference type="NCBI Taxonomy" id="45954"/>
    <lineage>
        <taxon>Eukaryota</taxon>
        <taxon>Metazoa</taxon>
        <taxon>Spiralia</taxon>
        <taxon>Lophotrochozoa</taxon>
        <taxon>Mollusca</taxon>
        <taxon>Bivalvia</taxon>
        <taxon>Autobranchia</taxon>
        <taxon>Heteroconchia</taxon>
        <taxon>Euheterodonta</taxon>
        <taxon>Imparidentia</taxon>
        <taxon>Neoheterodontei</taxon>
        <taxon>Myida</taxon>
        <taxon>Dreissenoidea</taxon>
        <taxon>Dreissenidae</taxon>
        <taxon>Dreissena</taxon>
    </lineage>
</organism>
<accession>A0A9D4MK86</accession>
<keyword evidence="2" id="KW-1185">Reference proteome</keyword>
<proteinExistence type="predicted"/>
<dbReference type="Proteomes" id="UP000828390">
    <property type="component" value="Unassembled WGS sequence"/>
</dbReference>
<comment type="caution">
    <text evidence="1">The sequence shown here is derived from an EMBL/GenBank/DDBJ whole genome shotgun (WGS) entry which is preliminary data.</text>
</comment>
<evidence type="ECO:0000313" key="1">
    <source>
        <dbReference type="EMBL" id="KAH3878018.1"/>
    </source>
</evidence>
<name>A0A9D4MK86_DREPO</name>
<gene>
    <name evidence="1" type="ORF">DPMN_001898</name>
</gene>